<feature type="compositionally biased region" description="Polar residues" evidence="2">
    <location>
        <begin position="8"/>
        <end position="19"/>
    </location>
</feature>
<dbReference type="InterPro" id="IPR028237">
    <property type="entry name" value="PRR15"/>
</dbReference>
<reference evidence="3" key="2">
    <citation type="submission" date="2025-05" db="UniProtKB">
        <authorList>
            <consortium name="Ensembl"/>
        </authorList>
    </citation>
    <scope>IDENTIFICATION</scope>
</reference>
<evidence type="ECO:0000313" key="3">
    <source>
        <dbReference type="Ensembl" id="ENSVURP00010024486.1"/>
    </source>
</evidence>
<dbReference type="PANTHER" id="PTHR14581:SF4">
    <property type="entry name" value="PROLINE-RICH PROTEIN 15"/>
    <property type="match status" value="1"/>
</dbReference>
<sequence>PRLVGDRGSSTPWWKSFTNSSRKKGKDSSGGGSGGAQPPSPAGPQRGPREPSPPSPDCQHPGLPGAADTRLDRSGEEKSGGSRRNLKISRSGRFKEKRKVRATLLPDGTKPQEDSEFPCAAHDERQ</sequence>
<comment type="similarity">
    <text evidence="1">Belongs to the PRR15 family.</text>
</comment>
<feature type="compositionally biased region" description="Basic and acidic residues" evidence="2">
    <location>
        <begin position="69"/>
        <end position="80"/>
    </location>
</feature>
<dbReference type="GeneTree" id="ENSGT00940000154534"/>
<proteinExistence type="inferred from homology"/>
<organism evidence="3 4">
    <name type="scientific">Vombatus ursinus</name>
    <name type="common">Common wombat</name>
    <dbReference type="NCBI Taxonomy" id="29139"/>
    <lineage>
        <taxon>Eukaryota</taxon>
        <taxon>Metazoa</taxon>
        <taxon>Chordata</taxon>
        <taxon>Craniata</taxon>
        <taxon>Vertebrata</taxon>
        <taxon>Euteleostomi</taxon>
        <taxon>Mammalia</taxon>
        <taxon>Metatheria</taxon>
        <taxon>Diprotodontia</taxon>
        <taxon>Vombatidae</taxon>
        <taxon>Vombatus</taxon>
    </lineage>
</organism>
<evidence type="ECO:0000256" key="2">
    <source>
        <dbReference type="SAM" id="MobiDB-lite"/>
    </source>
</evidence>
<evidence type="ECO:0008006" key="5">
    <source>
        <dbReference type="Google" id="ProtNLM"/>
    </source>
</evidence>
<dbReference type="Ensembl" id="ENSVURT00010034328.1">
    <property type="protein sequence ID" value="ENSVURP00010030149.1"/>
    <property type="gene ID" value="ENSVURG00010023054.1"/>
</dbReference>
<accession>A0A4X2LRV3</accession>
<keyword evidence="4" id="KW-1185">Reference proteome</keyword>
<dbReference type="Pfam" id="PF15321">
    <property type="entry name" value="ATAD4"/>
    <property type="match status" value="1"/>
</dbReference>
<dbReference type="AlphaFoldDB" id="A0A4X2LRV3"/>
<evidence type="ECO:0000256" key="1">
    <source>
        <dbReference type="ARBA" id="ARBA00010096"/>
    </source>
</evidence>
<name>A0A4X2LRV3_VOMUR</name>
<feature type="region of interest" description="Disordered" evidence="2">
    <location>
        <begin position="1"/>
        <end position="126"/>
    </location>
</feature>
<evidence type="ECO:0000313" key="4">
    <source>
        <dbReference type="Proteomes" id="UP000314987"/>
    </source>
</evidence>
<protein>
    <recommendedName>
        <fullName evidence="5">Proline rich 15</fullName>
    </recommendedName>
</protein>
<reference evidence="4" key="1">
    <citation type="submission" date="2018-12" db="EMBL/GenBank/DDBJ databases">
        <authorList>
            <person name="Yazar S."/>
        </authorList>
    </citation>
    <scope>NUCLEOTIDE SEQUENCE [LARGE SCALE GENOMIC DNA]</scope>
</reference>
<dbReference type="PANTHER" id="PTHR14581">
    <property type="match status" value="1"/>
</dbReference>
<dbReference type="OMA" id="GAWWKSL"/>
<feature type="compositionally biased region" description="Basic residues" evidence="2">
    <location>
        <begin position="84"/>
        <end position="101"/>
    </location>
</feature>
<dbReference type="Proteomes" id="UP000314987">
    <property type="component" value="Unassembled WGS sequence"/>
</dbReference>
<dbReference type="Ensembl" id="ENSVURT00010027876.1">
    <property type="protein sequence ID" value="ENSVURP00010024486.1"/>
    <property type="gene ID" value="ENSVURG00010018779.1"/>
</dbReference>